<evidence type="ECO:0000313" key="3">
    <source>
        <dbReference type="Proteomes" id="UP000799778"/>
    </source>
</evidence>
<gene>
    <name evidence="2" type="ORF">BU24DRAFT_416132</name>
</gene>
<evidence type="ECO:0000313" key="2">
    <source>
        <dbReference type="EMBL" id="KAF2020445.1"/>
    </source>
</evidence>
<proteinExistence type="predicted"/>
<keyword evidence="3" id="KW-1185">Reference proteome</keyword>
<dbReference type="RefSeq" id="XP_033388784.1">
    <property type="nucleotide sequence ID" value="XM_033526373.1"/>
</dbReference>
<dbReference type="EMBL" id="ML978066">
    <property type="protein sequence ID" value="KAF2020445.1"/>
    <property type="molecule type" value="Genomic_DNA"/>
</dbReference>
<organism evidence="2 3">
    <name type="scientific">Aaosphaeria arxii CBS 175.79</name>
    <dbReference type="NCBI Taxonomy" id="1450172"/>
    <lineage>
        <taxon>Eukaryota</taxon>
        <taxon>Fungi</taxon>
        <taxon>Dikarya</taxon>
        <taxon>Ascomycota</taxon>
        <taxon>Pezizomycotina</taxon>
        <taxon>Dothideomycetes</taxon>
        <taxon>Pleosporomycetidae</taxon>
        <taxon>Pleosporales</taxon>
        <taxon>Pleosporales incertae sedis</taxon>
        <taxon>Aaosphaeria</taxon>
    </lineage>
</organism>
<feature type="transmembrane region" description="Helical" evidence="1">
    <location>
        <begin position="71"/>
        <end position="90"/>
    </location>
</feature>
<protein>
    <submittedName>
        <fullName evidence="2">Uncharacterized protein</fullName>
    </submittedName>
</protein>
<dbReference type="AlphaFoldDB" id="A0A6A5Y4E0"/>
<evidence type="ECO:0000256" key="1">
    <source>
        <dbReference type="SAM" id="Phobius"/>
    </source>
</evidence>
<keyword evidence="1" id="KW-0472">Membrane</keyword>
<dbReference type="Proteomes" id="UP000799778">
    <property type="component" value="Unassembled WGS sequence"/>
</dbReference>
<keyword evidence="1" id="KW-1133">Transmembrane helix</keyword>
<accession>A0A6A5Y4E0</accession>
<keyword evidence="1" id="KW-0812">Transmembrane</keyword>
<name>A0A6A5Y4E0_9PLEO</name>
<dbReference type="GeneID" id="54283770"/>
<reference evidence="2" key="1">
    <citation type="journal article" date="2020" name="Stud. Mycol.">
        <title>101 Dothideomycetes genomes: a test case for predicting lifestyles and emergence of pathogens.</title>
        <authorList>
            <person name="Haridas S."/>
            <person name="Albert R."/>
            <person name="Binder M."/>
            <person name="Bloem J."/>
            <person name="Labutti K."/>
            <person name="Salamov A."/>
            <person name="Andreopoulos B."/>
            <person name="Baker S."/>
            <person name="Barry K."/>
            <person name="Bills G."/>
            <person name="Bluhm B."/>
            <person name="Cannon C."/>
            <person name="Castanera R."/>
            <person name="Culley D."/>
            <person name="Daum C."/>
            <person name="Ezra D."/>
            <person name="Gonzalez J."/>
            <person name="Henrissat B."/>
            <person name="Kuo A."/>
            <person name="Liang C."/>
            <person name="Lipzen A."/>
            <person name="Lutzoni F."/>
            <person name="Magnuson J."/>
            <person name="Mondo S."/>
            <person name="Nolan M."/>
            <person name="Ohm R."/>
            <person name="Pangilinan J."/>
            <person name="Park H.-J."/>
            <person name="Ramirez L."/>
            <person name="Alfaro M."/>
            <person name="Sun H."/>
            <person name="Tritt A."/>
            <person name="Yoshinaga Y."/>
            <person name="Zwiers L.-H."/>
            <person name="Turgeon B."/>
            <person name="Goodwin S."/>
            <person name="Spatafora J."/>
            <person name="Crous P."/>
            <person name="Grigoriev I."/>
        </authorList>
    </citation>
    <scope>NUCLEOTIDE SEQUENCE</scope>
    <source>
        <strain evidence="2">CBS 175.79</strain>
    </source>
</reference>
<sequence length="91" mass="10241">MISISKVVTVCLYYTSTFARDGGTKYVGGRAQGSFRFPWEFPPIYSYYTHTPALHFSTFPSAVVCFYVTKLPVTALHLFSFLLFILLGPLS</sequence>